<organism evidence="1 2">
    <name type="scientific">Mucilaginibacter pineti</name>
    <dbReference type="NCBI Taxonomy" id="1391627"/>
    <lineage>
        <taxon>Bacteria</taxon>
        <taxon>Pseudomonadati</taxon>
        <taxon>Bacteroidota</taxon>
        <taxon>Sphingobacteriia</taxon>
        <taxon>Sphingobacteriales</taxon>
        <taxon>Sphingobacteriaceae</taxon>
        <taxon>Mucilaginibacter</taxon>
    </lineage>
</organism>
<dbReference type="Proteomes" id="UP000199072">
    <property type="component" value="Unassembled WGS sequence"/>
</dbReference>
<sequence length="148" mass="17480">MKRNLILILFLSLVCGCYDVIVNHDLKIKNNSKMKISVLYSKVKQGKITENNIAFYITDRNIISPDSVYDITTLGGQDAWHEVIEDSPDKKLFIYVFNTDSLIKYNSTQYSINDLVYLNKYLKRYEYTERQLIDDNWKINFNYKTPIN</sequence>
<dbReference type="OrthoDB" id="798213at2"/>
<dbReference type="EMBL" id="FNAI01000005">
    <property type="protein sequence ID" value="SDE30785.1"/>
    <property type="molecule type" value="Genomic_DNA"/>
</dbReference>
<evidence type="ECO:0008006" key="3">
    <source>
        <dbReference type="Google" id="ProtNLM"/>
    </source>
</evidence>
<dbReference type="AlphaFoldDB" id="A0A1G7BX99"/>
<keyword evidence="2" id="KW-1185">Reference proteome</keyword>
<dbReference type="RefSeq" id="WP_091149759.1">
    <property type="nucleotide sequence ID" value="NZ_FNAI01000005.1"/>
</dbReference>
<dbReference type="PROSITE" id="PS51257">
    <property type="entry name" value="PROKAR_LIPOPROTEIN"/>
    <property type="match status" value="1"/>
</dbReference>
<evidence type="ECO:0000313" key="1">
    <source>
        <dbReference type="EMBL" id="SDE30785.1"/>
    </source>
</evidence>
<gene>
    <name evidence="1" type="ORF">SAMN05216464_105174</name>
</gene>
<evidence type="ECO:0000313" key="2">
    <source>
        <dbReference type="Proteomes" id="UP000199072"/>
    </source>
</evidence>
<name>A0A1G7BX99_9SPHI</name>
<accession>A0A1G7BX99</accession>
<protein>
    <recommendedName>
        <fullName evidence="3">Lipoprotein</fullName>
    </recommendedName>
</protein>
<reference evidence="1 2" key="1">
    <citation type="submission" date="2016-10" db="EMBL/GenBank/DDBJ databases">
        <authorList>
            <person name="de Groot N.N."/>
        </authorList>
    </citation>
    <scope>NUCLEOTIDE SEQUENCE [LARGE SCALE GENOMIC DNA]</scope>
    <source>
        <strain evidence="1 2">47C3B</strain>
    </source>
</reference>
<proteinExistence type="predicted"/>